<evidence type="ECO:0000256" key="19">
    <source>
        <dbReference type="ARBA" id="ARBA00040498"/>
    </source>
</evidence>
<feature type="transmembrane region" description="Helical" evidence="24">
    <location>
        <begin position="200"/>
        <end position="220"/>
    </location>
</feature>
<keyword evidence="15 24" id="KW-0472">Membrane</keyword>
<keyword evidence="14" id="KW-0408">Iron</keyword>
<dbReference type="AlphaFoldDB" id="A0A8C8RW26"/>
<keyword evidence="6" id="KW-0349">Heme</keyword>
<feature type="transmembrane region" description="Helical" evidence="24">
    <location>
        <begin position="54"/>
        <end position="73"/>
    </location>
</feature>
<keyword evidence="9" id="KW-0967">Endosome</keyword>
<evidence type="ECO:0000256" key="24">
    <source>
        <dbReference type="SAM" id="Phobius"/>
    </source>
</evidence>
<name>A0A8C8RW26_9SAUR</name>
<dbReference type="EC" id="7.2.1.3" evidence="18"/>
<evidence type="ECO:0000256" key="7">
    <source>
        <dbReference type="ARBA" id="ARBA00022692"/>
    </source>
</evidence>
<dbReference type="Gene3D" id="1.20.120.1770">
    <property type="match status" value="1"/>
</dbReference>
<feature type="domain" description="Cytochrome b561" evidence="25">
    <location>
        <begin position="57"/>
        <end position="266"/>
    </location>
</feature>
<dbReference type="FunFam" id="1.20.120.1770:FF:000001">
    <property type="entry name" value="Cytochrome b reductase 1"/>
    <property type="match status" value="1"/>
</dbReference>
<keyword evidence="16" id="KW-0325">Glycoprotein</keyword>
<reference evidence="26" key="2">
    <citation type="submission" date="2025-09" db="UniProtKB">
        <authorList>
            <consortium name="Ensembl"/>
        </authorList>
    </citation>
    <scope>IDENTIFICATION</scope>
</reference>
<comment type="cofactor">
    <cofactor evidence="1">
        <name>heme b</name>
        <dbReference type="ChEBI" id="CHEBI:60344"/>
    </cofactor>
</comment>
<dbReference type="Proteomes" id="UP000694393">
    <property type="component" value="Unplaced"/>
</dbReference>
<dbReference type="GO" id="GO:0046872">
    <property type="term" value="F:metal ion binding"/>
    <property type="evidence" value="ECO:0007669"/>
    <property type="project" value="UniProtKB-KW"/>
</dbReference>
<keyword evidence="7 24" id="KW-0812">Transmembrane</keyword>
<evidence type="ECO:0000256" key="14">
    <source>
        <dbReference type="ARBA" id="ARBA00023004"/>
    </source>
</evidence>
<keyword evidence="27" id="KW-1185">Reference proteome</keyword>
<reference evidence="26" key="1">
    <citation type="submission" date="2025-08" db="UniProtKB">
        <authorList>
            <consortium name="Ensembl"/>
        </authorList>
    </citation>
    <scope>IDENTIFICATION</scope>
</reference>
<evidence type="ECO:0000313" key="26">
    <source>
        <dbReference type="Ensembl" id="ENSPCEP00000010475.1"/>
    </source>
</evidence>
<evidence type="ECO:0000256" key="11">
    <source>
        <dbReference type="ARBA" id="ARBA00022982"/>
    </source>
</evidence>
<feature type="transmembrane region" description="Helical" evidence="24">
    <location>
        <begin position="93"/>
        <end position="114"/>
    </location>
</feature>
<evidence type="ECO:0000256" key="21">
    <source>
        <dbReference type="ARBA" id="ARBA00042571"/>
    </source>
</evidence>
<evidence type="ECO:0000256" key="17">
    <source>
        <dbReference type="ARBA" id="ARBA00023228"/>
    </source>
</evidence>
<accession>A0A8C8RW26</accession>
<evidence type="ECO:0000256" key="12">
    <source>
        <dbReference type="ARBA" id="ARBA00022989"/>
    </source>
</evidence>
<evidence type="ECO:0000256" key="20">
    <source>
        <dbReference type="ARBA" id="ARBA00042550"/>
    </source>
</evidence>
<dbReference type="PANTHER" id="PTHR10106:SF38">
    <property type="entry name" value="LYSOSOMAL MEMBRANE ASCORBATE-DEPENDENT FERRIREDUCTASE CYB561A3"/>
    <property type="match status" value="1"/>
</dbReference>
<evidence type="ECO:0000256" key="16">
    <source>
        <dbReference type="ARBA" id="ARBA00023180"/>
    </source>
</evidence>
<dbReference type="GO" id="GO:0005765">
    <property type="term" value="C:lysosomal membrane"/>
    <property type="evidence" value="ECO:0007669"/>
    <property type="project" value="UniProtKB-SubCell"/>
</dbReference>
<keyword evidence="8" id="KW-0479">Metal-binding</keyword>
<evidence type="ECO:0000259" key="25">
    <source>
        <dbReference type="PROSITE" id="PS50939"/>
    </source>
</evidence>
<evidence type="ECO:0000256" key="8">
    <source>
        <dbReference type="ARBA" id="ARBA00022723"/>
    </source>
</evidence>
<protein>
    <recommendedName>
        <fullName evidence="19">Lysosomal membrane ascorbate-dependent ferrireductase CYB561A3</fullName>
        <ecNumber evidence="18">7.2.1.3</ecNumber>
    </recommendedName>
    <alternativeName>
        <fullName evidence="21">Cytochrome b ascorbate-dependent protein 3</fullName>
    </alternativeName>
    <alternativeName>
        <fullName evidence="20">Lysosomal cytochrome b</fullName>
    </alternativeName>
</protein>
<dbReference type="SMART" id="SM00665">
    <property type="entry name" value="B561"/>
    <property type="match status" value="1"/>
</dbReference>
<evidence type="ECO:0000256" key="13">
    <source>
        <dbReference type="ARBA" id="ARBA00023002"/>
    </source>
</evidence>
<keyword evidence="5" id="KW-0813">Transport</keyword>
<dbReference type="PROSITE" id="PS50939">
    <property type="entry name" value="CYTOCHROME_B561"/>
    <property type="match status" value="1"/>
</dbReference>
<evidence type="ECO:0000256" key="5">
    <source>
        <dbReference type="ARBA" id="ARBA00022448"/>
    </source>
</evidence>
<evidence type="ECO:0000256" key="18">
    <source>
        <dbReference type="ARBA" id="ARBA00024225"/>
    </source>
</evidence>
<evidence type="ECO:0000256" key="4">
    <source>
        <dbReference type="ARBA" id="ARBA00011738"/>
    </source>
</evidence>
<comment type="subunit">
    <text evidence="4">Homodimer.</text>
</comment>
<evidence type="ECO:0000256" key="6">
    <source>
        <dbReference type="ARBA" id="ARBA00022617"/>
    </source>
</evidence>
<organism evidence="26 27">
    <name type="scientific">Pelusios castaneus</name>
    <name type="common">West African mud turtle</name>
    <dbReference type="NCBI Taxonomy" id="367368"/>
    <lineage>
        <taxon>Eukaryota</taxon>
        <taxon>Metazoa</taxon>
        <taxon>Chordata</taxon>
        <taxon>Craniata</taxon>
        <taxon>Vertebrata</taxon>
        <taxon>Euteleostomi</taxon>
        <taxon>Archelosauria</taxon>
        <taxon>Testudinata</taxon>
        <taxon>Testudines</taxon>
        <taxon>Pleurodira</taxon>
        <taxon>Pelomedusidae</taxon>
        <taxon>Pelusios</taxon>
    </lineage>
</organism>
<keyword evidence="13" id="KW-0560">Oxidoreductase</keyword>
<feature type="transmembrane region" description="Helical" evidence="24">
    <location>
        <begin position="245"/>
        <end position="266"/>
    </location>
</feature>
<evidence type="ECO:0000256" key="22">
    <source>
        <dbReference type="ARBA" id="ARBA00046132"/>
    </source>
</evidence>
<evidence type="ECO:0000256" key="9">
    <source>
        <dbReference type="ARBA" id="ARBA00022753"/>
    </source>
</evidence>
<evidence type="ECO:0000256" key="2">
    <source>
        <dbReference type="ARBA" id="ARBA00004107"/>
    </source>
</evidence>
<dbReference type="GO" id="GO:0140571">
    <property type="term" value="F:transmembrane ascorbate ferrireductase activity"/>
    <property type="evidence" value="ECO:0007669"/>
    <property type="project" value="UniProtKB-EC"/>
</dbReference>
<comment type="function">
    <text evidence="22">Transmembrane reductase that uses ascorbate as an electron donor in the cytoplasm and transfers electrons across membranes to reduce iron cations Fe(3+) into Fe(2+) in the lumen of the late endosome and lysosome. Reduced iron can then be extruded from the late endosome and lysosome to the cytoplasm by divalent metal-specific transporters. It is therefore most probably involved in endosomal and lysosomal cellular iron homeostasis.</text>
</comment>
<sequence>MRREEASRLELCCSSPEGSVDPWNYRSQRALRRGRKRGAVSAGGVMPTFRFMPFAILLGILGFLCVAFTGFWAQHWRGGFAWDGTAKMFNWHPLLMVTGMVVLYGAAVLVYRVPISWAGPKLPWKLLHAALTLVAFILVVLGLVAVFSFHNHQRTANMYSLHSWLGLVAVLVFSCQWFMGFAAFLLPWAPAWLPISYKPIHVFFGTTLLALAMAASISGINEKLFFSLNSSNQTIRYDRLPPEAWFANFLGMLILVFGLSVLWALATPAWKRPDPDSLEARQPLLH</sequence>
<evidence type="ECO:0000256" key="3">
    <source>
        <dbReference type="ARBA" id="ARBA00004155"/>
    </source>
</evidence>
<comment type="subcellular location">
    <subcellularLocation>
        <location evidence="2">Late endosome membrane</location>
        <topology evidence="2">Multi-pass membrane protein</topology>
    </subcellularLocation>
    <subcellularLocation>
        <location evidence="3">Lysosome membrane</location>
        <topology evidence="3">Multi-pass membrane protein</topology>
    </subcellularLocation>
</comment>
<evidence type="ECO:0000256" key="15">
    <source>
        <dbReference type="ARBA" id="ARBA00023136"/>
    </source>
</evidence>
<dbReference type="GO" id="GO:0031902">
    <property type="term" value="C:late endosome membrane"/>
    <property type="evidence" value="ECO:0007669"/>
    <property type="project" value="UniProtKB-SubCell"/>
</dbReference>
<dbReference type="PANTHER" id="PTHR10106">
    <property type="entry name" value="CYTOCHROME B561-RELATED"/>
    <property type="match status" value="1"/>
</dbReference>
<evidence type="ECO:0000256" key="1">
    <source>
        <dbReference type="ARBA" id="ARBA00001970"/>
    </source>
</evidence>
<comment type="catalytic activity">
    <reaction evidence="23">
        <text>Fe(3+)(out) + L-ascorbate(in) = monodehydro-L-ascorbate radical(in) + Fe(2+)(out) + H(+)</text>
        <dbReference type="Rhea" id="RHEA:30403"/>
        <dbReference type="ChEBI" id="CHEBI:15378"/>
        <dbReference type="ChEBI" id="CHEBI:29033"/>
        <dbReference type="ChEBI" id="CHEBI:29034"/>
        <dbReference type="ChEBI" id="CHEBI:38290"/>
        <dbReference type="ChEBI" id="CHEBI:59513"/>
        <dbReference type="EC" id="7.2.1.3"/>
    </reaction>
    <physiologicalReaction direction="left-to-right" evidence="23">
        <dbReference type="Rhea" id="RHEA:30404"/>
    </physiologicalReaction>
</comment>
<dbReference type="Pfam" id="PF03188">
    <property type="entry name" value="Cytochrom_B561"/>
    <property type="match status" value="1"/>
</dbReference>
<keyword evidence="11" id="KW-0249">Electron transport</keyword>
<keyword evidence="17" id="KW-0458">Lysosome</keyword>
<dbReference type="InterPro" id="IPR043205">
    <property type="entry name" value="CYB561/CYBRD1-like"/>
</dbReference>
<dbReference type="Ensembl" id="ENSPCET00000010825.1">
    <property type="protein sequence ID" value="ENSPCEP00000010475.1"/>
    <property type="gene ID" value="ENSPCEG00000008318.1"/>
</dbReference>
<keyword evidence="12 24" id="KW-1133">Transmembrane helix</keyword>
<proteinExistence type="predicted"/>
<evidence type="ECO:0000313" key="27">
    <source>
        <dbReference type="Proteomes" id="UP000694393"/>
    </source>
</evidence>
<feature type="transmembrane region" description="Helical" evidence="24">
    <location>
        <begin position="161"/>
        <end position="188"/>
    </location>
</feature>
<keyword evidence="10" id="KW-1278">Translocase</keyword>
<evidence type="ECO:0000256" key="23">
    <source>
        <dbReference type="ARBA" id="ARBA00048457"/>
    </source>
</evidence>
<dbReference type="InterPro" id="IPR006593">
    <property type="entry name" value="Cyt_b561/ferric_Rdtase_TM"/>
</dbReference>
<feature type="transmembrane region" description="Helical" evidence="24">
    <location>
        <begin position="126"/>
        <end position="149"/>
    </location>
</feature>
<evidence type="ECO:0000256" key="10">
    <source>
        <dbReference type="ARBA" id="ARBA00022967"/>
    </source>
</evidence>